<name>A0A9W6VG15_9PSEU</name>
<reference evidence="1" key="1">
    <citation type="submission" date="2023-03" db="EMBL/GenBank/DDBJ databases">
        <title>Amycolatopsis taiwanensis NBRC 103393.</title>
        <authorList>
            <person name="Ichikawa N."/>
            <person name="Sato H."/>
            <person name="Tonouchi N."/>
        </authorList>
    </citation>
    <scope>NUCLEOTIDE SEQUENCE</scope>
    <source>
        <strain evidence="1">NBRC 103393</strain>
    </source>
</reference>
<dbReference type="EMBL" id="BSTI01000021">
    <property type="protein sequence ID" value="GLY70253.1"/>
    <property type="molecule type" value="Genomic_DNA"/>
</dbReference>
<gene>
    <name evidence="1" type="ORF">Atai01_68720</name>
</gene>
<dbReference type="RefSeq" id="WP_285489489.1">
    <property type="nucleotide sequence ID" value="NZ_BSTI01000021.1"/>
</dbReference>
<comment type="caution">
    <text evidence="1">The sequence shown here is derived from an EMBL/GenBank/DDBJ whole genome shotgun (WGS) entry which is preliminary data.</text>
</comment>
<sequence length="336" mass="37693">MPALITDVEEIVVRGDLDAVTGFSGNQVEEERRKQRFLEANPELEDALFRLEDHPLLRGTLSAFELDSASFRHRAEAFETAFNNAGRWRELTGALLATGDYQRQRPKSHAWQFGTSSAGQDGVWRYLLAETTFDALSATRTVLGEFLDGLAASGSDPAEHFETVISGWLAERETAELFDWRYYLVKYSSMRSGATGIYYGVDGELGYSMCMLRTQQRNEKYRDPILLEVWESSEAGDRVRDPWFTGYETNPRWLRLERSGVGMRSVSDGFELEGAEDEALQAKFADICNRHNDVDAVGDRTVLKVPQRDHGAGPVDSTDRVVIGAAFLRELVTAGL</sequence>
<proteinExistence type="predicted"/>
<accession>A0A9W6VG15</accession>
<evidence type="ECO:0000313" key="2">
    <source>
        <dbReference type="Proteomes" id="UP001165136"/>
    </source>
</evidence>
<evidence type="ECO:0000313" key="1">
    <source>
        <dbReference type="EMBL" id="GLY70253.1"/>
    </source>
</evidence>
<dbReference type="Proteomes" id="UP001165136">
    <property type="component" value="Unassembled WGS sequence"/>
</dbReference>
<dbReference type="AlphaFoldDB" id="A0A9W6VG15"/>
<protein>
    <submittedName>
        <fullName evidence="1">Uncharacterized protein</fullName>
    </submittedName>
</protein>
<keyword evidence="2" id="KW-1185">Reference proteome</keyword>
<organism evidence="1 2">
    <name type="scientific">Amycolatopsis taiwanensis</name>
    <dbReference type="NCBI Taxonomy" id="342230"/>
    <lineage>
        <taxon>Bacteria</taxon>
        <taxon>Bacillati</taxon>
        <taxon>Actinomycetota</taxon>
        <taxon>Actinomycetes</taxon>
        <taxon>Pseudonocardiales</taxon>
        <taxon>Pseudonocardiaceae</taxon>
        <taxon>Amycolatopsis</taxon>
    </lineage>
</organism>